<comment type="subcellular location">
    <subcellularLocation>
        <location evidence="1">Membrane</location>
    </subcellularLocation>
</comment>
<evidence type="ECO:0000256" key="1">
    <source>
        <dbReference type="ARBA" id="ARBA00004370"/>
    </source>
</evidence>
<keyword evidence="9" id="KW-1185">Reference proteome</keyword>
<evidence type="ECO:0000256" key="4">
    <source>
        <dbReference type="ARBA" id="ARBA00022989"/>
    </source>
</evidence>
<evidence type="ECO:0000313" key="9">
    <source>
        <dbReference type="Proteomes" id="UP000837803"/>
    </source>
</evidence>
<evidence type="ECO:0000256" key="6">
    <source>
        <dbReference type="SAM" id="Phobius"/>
    </source>
</evidence>
<evidence type="ECO:0000256" key="2">
    <source>
        <dbReference type="ARBA" id="ARBA00009530"/>
    </source>
</evidence>
<keyword evidence="7" id="KW-0732">Signal</keyword>
<dbReference type="RefSeq" id="WP_238749628.1">
    <property type="nucleotide sequence ID" value="NZ_CAKLPZ010000001.1"/>
</dbReference>
<keyword evidence="3 6" id="KW-0812">Transmembrane</keyword>
<name>A0ABN8F3U9_9BACT</name>
<reference evidence="8" key="1">
    <citation type="submission" date="2021-12" db="EMBL/GenBank/DDBJ databases">
        <authorList>
            <person name="Rodrigo-Torres L."/>
            <person name="Arahal R. D."/>
            <person name="Lucena T."/>
        </authorList>
    </citation>
    <scope>NUCLEOTIDE SEQUENCE</scope>
    <source>
        <strain evidence="8">CECT 8419</strain>
    </source>
</reference>
<feature type="transmembrane region" description="Helical" evidence="6">
    <location>
        <begin position="133"/>
        <end position="153"/>
    </location>
</feature>
<feature type="transmembrane region" description="Helical" evidence="6">
    <location>
        <begin position="106"/>
        <end position="126"/>
    </location>
</feature>
<feature type="chain" id="PRO_5046846128" description="YqaE/Pmp3 family membrane protein" evidence="7">
    <location>
        <begin position="25"/>
        <end position="163"/>
    </location>
</feature>
<evidence type="ECO:0000256" key="3">
    <source>
        <dbReference type="ARBA" id="ARBA00022692"/>
    </source>
</evidence>
<protein>
    <recommendedName>
        <fullName evidence="10">YqaE/Pmp3 family membrane protein</fullName>
    </recommendedName>
</protein>
<keyword evidence="5 6" id="KW-0472">Membrane</keyword>
<dbReference type="Proteomes" id="UP000837803">
    <property type="component" value="Unassembled WGS sequence"/>
</dbReference>
<sequence length="163" mass="17808">MLKTLTTSVFICLLVVLCTSVAVAPPVATAPVALTPAAALAEAGLPAGTVDKIEDLLTMTPKEYRKLTGKKLSLKEVIVLKAAQKKIKKQMRSGERQRDDIPVSKGLFIVLAIFVPIAAVIMMGIADEWSGNRWWIALILYALCYIPGLIYTLTKLNDFSYNE</sequence>
<accession>A0ABN8F3U9</accession>
<gene>
    <name evidence="8" type="ORF">LEM8419_00745</name>
</gene>
<dbReference type="Pfam" id="PF01679">
    <property type="entry name" value="Pmp3"/>
    <property type="match status" value="1"/>
</dbReference>
<evidence type="ECO:0000256" key="5">
    <source>
        <dbReference type="ARBA" id="ARBA00023136"/>
    </source>
</evidence>
<evidence type="ECO:0008006" key="10">
    <source>
        <dbReference type="Google" id="ProtNLM"/>
    </source>
</evidence>
<keyword evidence="4 6" id="KW-1133">Transmembrane helix</keyword>
<organism evidence="8 9">
    <name type="scientific">Neolewinella maritima</name>
    <dbReference type="NCBI Taxonomy" id="1383882"/>
    <lineage>
        <taxon>Bacteria</taxon>
        <taxon>Pseudomonadati</taxon>
        <taxon>Bacteroidota</taxon>
        <taxon>Saprospiria</taxon>
        <taxon>Saprospirales</taxon>
        <taxon>Lewinellaceae</taxon>
        <taxon>Neolewinella</taxon>
    </lineage>
</organism>
<comment type="similarity">
    <text evidence="2">Belongs to the UPF0057 (PMP3) family.</text>
</comment>
<proteinExistence type="inferred from homology"/>
<evidence type="ECO:0000256" key="7">
    <source>
        <dbReference type="SAM" id="SignalP"/>
    </source>
</evidence>
<evidence type="ECO:0000313" key="8">
    <source>
        <dbReference type="EMBL" id="CAH0999445.1"/>
    </source>
</evidence>
<dbReference type="EMBL" id="CAKLPZ010000001">
    <property type="protein sequence ID" value="CAH0999445.1"/>
    <property type="molecule type" value="Genomic_DNA"/>
</dbReference>
<feature type="signal peptide" evidence="7">
    <location>
        <begin position="1"/>
        <end position="24"/>
    </location>
</feature>
<dbReference type="InterPro" id="IPR000612">
    <property type="entry name" value="PMP3"/>
</dbReference>
<comment type="caution">
    <text evidence="8">The sequence shown here is derived from an EMBL/GenBank/DDBJ whole genome shotgun (WGS) entry which is preliminary data.</text>
</comment>